<feature type="compositionally biased region" description="Basic and acidic residues" evidence="2">
    <location>
        <begin position="597"/>
        <end position="617"/>
    </location>
</feature>
<dbReference type="RefSeq" id="XP_001209343.1">
    <property type="nucleotide sequence ID" value="XM_001209343.1"/>
</dbReference>
<proteinExistence type="predicted"/>
<dbReference type="HOGENOM" id="CLU_309712_0_0_1"/>
<keyword evidence="1" id="KW-0175">Coiled coil</keyword>
<dbReference type="AlphaFoldDB" id="Q0C8E3"/>
<reference evidence="4" key="1">
    <citation type="submission" date="2005-09" db="EMBL/GenBank/DDBJ databases">
        <title>Annotation of the Aspergillus terreus NIH2624 genome.</title>
        <authorList>
            <person name="Birren B.W."/>
            <person name="Lander E.S."/>
            <person name="Galagan J.E."/>
            <person name="Nusbaum C."/>
            <person name="Devon K."/>
            <person name="Henn M."/>
            <person name="Ma L.-J."/>
            <person name="Jaffe D.B."/>
            <person name="Butler J."/>
            <person name="Alvarez P."/>
            <person name="Gnerre S."/>
            <person name="Grabherr M."/>
            <person name="Kleber M."/>
            <person name="Mauceli E.W."/>
            <person name="Brockman W."/>
            <person name="Rounsley S."/>
            <person name="Young S.K."/>
            <person name="LaButti K."/>
            <person name="Pushparaj V."/>
            <person name="DeCaprio D."/>
            <person name="Crawford M."/>
            <person name="Koehrsen M."/>
            <person name="Engels R."/>
            <person name="Montgomery P."/>
            <person name="Pearson M."/>
            <person name="Howarth C."/>
            <person name="Larson L."/>
            <person name="Luoma S."/>
            <person name="White J."/>
            <person name="Alvarado L."/>
            <person name="Kodira C.D."/>
            <person name="Zeng Q."/>
            <person name="Oleary S."/>
            <person name="Yandava C."/>
            <person name="Denning D.W."/>
            <person name="Nierman W.C."/>
            <person name="Milne T."/>
            <person name="Madden K."/>
        </authorList>
    </citation>
    <scope>NUCLEOTIDE SEQUENCE [LARGE SCALE GENOMIC DNA]</scope>
    <source>
        <strain evidence="4">NIH 2624 / FGSC A1156</strain>
    </source>
</reference>
<gene>
    <name evidence="3" type="ORF">ATEG_10041</name>
</gene>
<accession>Q0C8E3</accession>
<dbReference type="GeneID" id="4319604"/>
<name>Q0C8E3_ASPTN</name>
<dbReference type="OMA" id="NAWAQMK"/>
<evidence type="ECO:0000256" key="1">
    <source>
        <dbReference type="SAM" id="Coils"/>
    </source>
</evidence>
<protein>
    <submittedName>
        <fullName evidence="3">Uncharacterized protein</fullName>
    </submittedName>
</protein>
<feature type="compositionally biased region" description="Basic residues" evidence="2">
    <location>
        <begin position="698"/>
        <end position="708"/>
    </location>
</feature>
<dbReference type="Proteomes" id="UP000007963">
    <property type="component" value="Unassembled WGS sequence"/>
</dbReference>
<dbReference type="OrthoDB" id="4339014at2759"/>
<feature type="compositionally biased region" description="Basic and acidic residues" evidence="2">
    <location>
        <begin position="626"/>
        <end position="641"/>
    </location>
</feature>
<feature type="compositionally biased region" description="Basic and acidic residues" evidence="2">
    <location>
        <begin position="104"/>
        <end position="114"/>
    </location>
</feature>
<feature type="compositionally biased region" description="Pro residues" evidence="2">
    <location>
        <begin position="892"/>
        <end position="902"/>
    </location>
</feature>
<feature type="region of interest" description="Disordered" evidence="2">
    <location>
        <begin position="891"/>
        <end position="910"/>
    </location>
</feature>
<dbReference type="eggNOG" id="ENOG502RNIG">
    <property type="taxonomic scope" value="Eukaryota"/>
</dbReference>
<feature type="compositionally biased region" description="Basic and acidic residues" evidence="2">
    <location>
        <begin position="125"/>
        <end position="137"/>
    </location>
</feature>
<evidence type="ECO:0000313" key="3">
    <source>
        <dbReference type="EMBL" id="EAU29490.1"/>
    </source>
</evidence>
<evidence type="ECO:0000313" key="4">
    <source>
        <dbReference type="Proteomes" id="UP000007963"/>
    </source>
</evidence>
<feature type="compositionally biased region" description="Basic and acidic residues" evidence="2">
    <location>
        <begin position="13"/>
        <end position="30"/>
    </location>
</feature>
<sequence length="910" mass="100159">MSHLSGNAWAIQARERERHSQEGDSIKDIEPIVSNQSDSRPDTSRKSSGLDYDQELALPMPKPRHVPIPDGEETTAHSQKVSVLTKALTKRRNTNTESSQSEGTEQKGEGDKKPSRMAVLRSKFSLKDIGKDFRKDNPLTSVPSLPKDSMLQSERKSAGIEGNYHEARLYMAKARELDAQPLSAPPFQTTTFIDMGVHNNNENPMGASQNFEAITVDGKMDKGKKAVCDVAYIDESPVLGKAEPMQHVQTVLLDGSSPLARTGEFSNEGHAEVVNSDHRVSGMKAEGESFAAIVNKPPVIPAAASPYVPSVKTSAEIEKQSAAKLDDHAAEKKNEKKYPLVVSSQKGSSVASSAGKSYSPFIVSSDQATAYNKYYPAVGQPTAFGPAVSTFDPLHNVQHDAPYNTQTMTMNYDAYYAGVTSQGGYAPPPPQEGYQNTVTLEQHVATQADAIHHHLDSALQRVTRDLENSNNRVTDQLSKNVDNMWELLRSVNLRSMGHADAIKELQRLLIDVRMQLGAMQRENRQLEDRVMTIFHTEISKVRADISALSSRMNSVPYSPVMVARPVTELQGPDGFQRGVRDGERKMFNNRKAKRVVKKDEEMGGKEEESERNNEHNNNEGAAGDFLNKRAEPVDITNKDDVFTQPTGRRTILKNPARISTGSPEPKATASLKSAVLTSAVEPENGNGQGTSNENVKTPSRRGLWHLRRSREDDKSTGSRFLQTPRRNRQNNNKASAEMQKAHPATPQTKSAPASPRSQHDRVSAQHEESPSSIHPALRNPRQRQIMAERERQAQAAPQQQNIENVVSSRRPDLRAQMPRPVIHVNLPVATHYPYAGIAYGAVPMMYQPQLAAHPNVNSMGRAHMMPRFGAVADAYAYAQNAQAAVMASRGLPPAPGYSPPSVPEQENAQH</sequence>
<evidence type="ECO:0000256" key="2">
    <source>
        <dbReference type="SAM" id="MobiDB-lite"/>
    </source>
</evidence>
<feature type="coiled-coil region" evidence="1">
    <location>
        <begin position="502"/>
        <end position="529"/>
    </location>
</feature>
<dbReference type="VEuPathDB" id="FungiDB:ATEG_10041"/>
<feature type="region of interest" description="Disordered" evidence="2">
    <location>
        <begin position="1"/>
        <end position="153"/>
    </location>
</feature>
<feature type="compositionally biased region" description="Basic and acidic residues" evidence="2">
    <location>
        <begin position="757"/>
        <end position="769"/>
    </location>
</feature>
<organism evidence="3 4">
    <name type="scientific">Aspergillus terreus (strain NIH 2624 / FGSC A1156)</name>
    <dbReference type="NCBI Taxonomy" id="341663"/>
    <lineage>
        <taxon>Eukaryota</taxon>
        <taxon>Fungi</taxon>
        <taxon>Dikarya</taxon>
        <taxon>Ascomycota</taxon>
        <taxon>Pezizomycotina</taxon>
        <taxon>Eurotiomycetes</taxon>
        <taxon>Eurotiomycetidae</taxon>
        <taxon>Eurotiales</taxon>
        <taxon>Aspergillaceae</taxon>
        <taxon>Aspergillus</taxon>
        <taxon>Aspergillus subgen. Circumdati</taxon>
    </lineage>
</organism>
<feature type="region of interest" description="Disordered" evidence="2">
    <location>
        <begin position="589"/>
        <end position="778"/>
    </location>
</feature>
<dbReference type="EMBL" id="CH476609">
    <property type="protein sequence ID" value="EAU29490.1"/>
    <property type="molecule type" value="Genomic_DNA"/>
</dbReference>